<feature type="domain" description="Helicase C-terminal" evidence="8">
    <location>
        <begin position="1158"/>
        <end position="1309"/>
    </location>
</feature>
<keyword evidence="5" id="KW-0539">Nucleus</keyword>
<feature type="domain" description="Helicase ATP-binding" evidence="7">
    <location>
        <begin position="845"/>
        <end position="1017"/>
    </location>
</feature>
<dbReference type="EMBL" id="KL198018">
    <property type="protein sequence ID" value="KDQ19888.1"/>
    <property type="molecule type" value="Genomic_DNA"/>
</dbReference>
<dbReference type="GO" id="GO:0140658">
    <property type="term" value="F:ATP-dependent chromatin remodeler activity"/>
    <property type="evidence" value="ECO:0007669"/>
    <property type="project" value="TreeGrafter"/>
</dbReference>
<dbReference type="SMART" id="SM00487">
    <property type="entry name" value="DEXDc"/>
    <property type="match status" value="1"/>
</dbReference>
<dbReference type="CDD" id="cd18793">
    <property type="entry name" value="SF2_C_SNF"/>
    <property type="match status" value="1"/>
</dbReference>
<dbReference type="Pfam" id="PF00176">
    <property type="entry name" value="SNF2-rel_dom"/>
    <property type="match status" value="1"/>
</dbReference>
<feature type="region of interest" description="Disordered" evidence="6">
    <location>
        <begin position="1453"/>
        <end position="1472"/>
    </location>
</feature>
<dbReference type="GO" id="GO:0003677">
    <property type="term" value="F:DNA binding"/>
    <property type="evidence" value="ECO:0007669"/>
    <property type="project" value="TreeGrafter"/>
</dbReference>
<feature type="compositionally biased region" description="Basic and acidic residues" evidence="6">
    <location>
        <begin position="1653"/>
        <end position="1663"/>
    </location>
</feature>
<evidence type="ECO:0000256" key="4">
    <source>
        <dbReference type="ARBA" id="ARBA00022840"/>
    </source>
</evidence>
<dbReference type="SUPFAM" id="SSF52540">
    <property type="entry name" value="P-loop containing nucleoside triphosphate hydrolases"/>
    <property type="match status" value="2"/>
</dbReference>
<feature type="compositionally biased region" description="Basic and acidic residues" evidence="6">
    <location>
        <begin position="414"/>
        <end position="432"/>
    </location>
</feature>
<dbReference type="GO" id="GO:0005634">
    <property type="term" value="C:nucleus"/>
    <property type="evidence" value="ECO:0007669"/>
    <property type="project" value="UniProtKB-SubCell"/>
</dbReference>
<evidence type="ECO:0000313" key="10">
    <source>
        <dbReference type="Proteomes" id="UP000027195"/>
    </source>
</evidence>
<feature type="compositionally biased region" description="Low complexity" evidence="6">
    <location>
        <begin position="1828"/>
        <end position="1846"/>
    </location>
</feature>
<dbReference type="Pfam" id="PF00271">
    <property type="entry name" value="Helicase_C"/>
    <property type="match status" value="1"/>
</dbReference>
<feature type="region of interest" description="Disordered" evidence="6">
    <location>
        <begin position="634"/>
        <end position="655"/>
    </location>
</feature>
<evidence type="ECO:0000256" key="6">
    <source>
        <dbReference type="SAM" id="MobiDB-lite"/>
    </source>
</evidence>
<dbReference type="InParanoid" id="A0A067MVY1"/>
<organism evidence="9 10">
    <name type="scientific">Botryobasidium botryosum (strain FD-172 SS1)</name>
    <dbReference type="NCBI Taxonomy" id="930990"/>
    <lineage>
        <taxon>Eukaryota</taxon>
        <taxon>Fungi</taxon>
        <taxon>Dikarya</taxon>
        <taxon>Basidiomycota</taxon>
        <taxon>Agaricomycotina</taxon>
        <taxon>Agaricomycetes</taxon>
        <taxon>Cantharellales</taxon>
        <taxon>Botryobasidiaceae</taxon>
        <taxon>Botryobasidium</taxon>
    </lineage>
</organism>
<evidence type="ECO:0000259" key="7">
    <source>
        <dbReference type="PROSITE" id="PS51192"/>
    </source>
</evidence>
<evidence type="ECO:0000256" key="2">
    <source>
        <dbReference type="ARBA" id="ARBA00022741"/>
    </source>
</evidence>
<comment type="subcellular location">
    <subcellularLocation>
        <location evidence="1">Nucleus</location>
    </subcellularLocation>
</comment>
<evidence type="ECO:0000313" key="9">
    <source>
        <dbReference type="EMBL" id="KDQ19888.1"/>
    </source>
</evidence>
<feature type="compositionally biased region" description="Low complexity" evidence="6">
    <location>
        <begin position="185"/>
        <end position="201"/>
    </location>
</feature>
<dbReference type="InterPro" id="IPR038718">
    <property type="entry name" value="SNF2-like_sf"/>
</dbReference>
<protein>
    <recommendedName>
        <fullName evidence="11">Chromatin remodeling factor mit1</fullName>
    </recommendedName>
</protein>
<feature type="compositionally biased region" description="Basic residues" evidence="6">
    <location>
        <begin position="304"/>
        <end position="314"/>
    </location>
</feature>
<evidence type="ECO:0000259" key="8">
    <source>
        <dbReference type="PROSITE" id="PS51194"/>
    </source>
</evidence>
<keyword evidence="4" id="KW-0067">ATP-binding</keyword>
<feature type="region of interest" description="Disordered" evidence="6">
    <location>
        <begin position="1740"/>
        <end position="1763"/>
    </location>
</feature>
<dbReference type="InterPro" id="IPR016197">
    <property type="entry name" value="Chromo-like_dom_sf"/>
</dbReference>
<dbReference type="OrthoDB" id="5857104at2759"/>
<dbReference type="Gene3D" id="3.40.50.10810">
    <property type="entry name" value="Tandem AAA-ATPase domain"/>
    <property type="match status" value="1"/>
</dbReference>
<feature type="region of interest" description="Disordered" evidence="6">
    <location>
        <begin position="122"/>
        <end position="255"/>
    </location>
</feature>
<accession>A0A067MVY1</accession>
<feature type="compositionally biased region" description="Basic and acidic residues" evidence="6">
    <location>
        <begin position="126"/>
        <end position="137"/>
    </location>
</feature>
<dbReference type="HOGENOM" id="CLU_001508_2_0_1"/>
<dbReference type="InterPro" id="IPR027417">
    <property type="entry name" value="P-loop_NTPase"/>
</dbReference>
<dbReference type="InterPro" id="IPR000330">
    <property type="entry name" value="SNF2_N"/>
</dbReference>
<dbReference type="InterPro" id="IPR001650">
    <property type="entry name" value="Helicase_C-like"/>
</dbReference>
<dbReference type="InterPro" id="IPR014001">
    <property type="entry name" value="Helicase_ATP-bd"/>
</dbReference>
<dbReference type="GO" id="GO:0000785">
    <property type="term" value="C:chromatin"/>
    <property type="evidence" value="ECO:0007669"/>
    <property type="project" value="TreeGrafter"/>
</dbReference>
<keyword evidence="2" id="KW-0547">Nucleotide-binding</keyword>
<feature type="region of interest" description="Disordered" evidence="6">
    <location>
        <begin position="1813"/>
        <end position="1855"/>
    </location>
</feature>
<dbReference type="Proteomes" id="UP000027195">
    <property type="component" value="Unassembled WGS sequence"/>
</dbReference>
<keyword evidence="3" id="KW-0378">Hydrolase</keyword>
<evidence type="ECO:0000256" key="3">
    <source>
        <dbReference type="ARBA" id="ARBA00022801"/>
    </source>
</evidence>
<dbReference type="PANTHER" id="PTHR45623">
    <property type="entry name" value="CHROMODOMAIN-HELICASE-DNA-BINDING PROTEIN 3-RELATED-RELATED"/>
    <property type="match status" value="1"/>
</dbReference>
<evidence type="ECO:0008006" key="11">
    <source>
        <dbReference type="Google" id="ProtNLM"/>
    </source>
</evidence>
<feature type="region of interest" description="Disordered" evidence="6">
    <location>
        <begin position="302"/>
        <end position="325"/>
    </location>
</feature>
<feature type="region of interest" description="Disordered" evidence="6">
    <location>
        <begin position="678"/>
        <end position="731"/>
    </location>
</feature>
<feature type="region of interest" description="Disordered" evidence="6">
    <location>
        <begin position="1640"/>
        <end position="1714"/>
    </location>
</feature>
<dbReference type="STRING" id="930990.A0A067MVY1"/>
<feature type="compositionally biased region" description="Basic and acidic residues" evidence="6">
    <location>
        <begin position="1813"/>
        <end position="1827"/>
    </location>
</feature>
<evidence type="ECO:0000256" key="5">
    <source>
        <dbReference type="ARBA" id="ARBA00023242"/>
    </source>
</evidence>
<dbReference type="Gene3D" id="3.40.50.300">
    <property type="entry name" value="P-loop containing nucleotide triphosphate hydrolases"/>
    <property type="match status" value="1"/>
</dbReference>
<reference evidence="10" key="1">
    <citation type="journal article" date="2014" name="Proc. Natl. Acad. Sci. U.S.A.">
        <title>Extensive sampling of basidiomycete genomes demonstrates inadequacy of the white-rot/brown-rot paradigm for wood decay fungi.</title>
        <authorList>
            <person name="Riley R."/>
            <person name="Salamov A.A."/>
            <person name="Brown D.W."/>
            <person name="Nagy L.G."/>
            <person name="Floudas D."/>
            <person name="Held B.W."/>
            <person name="Levasseur A."/>
            <person name="Lombard V."/>
            <person name="Morin E."/>
            <person name="Otillar R."/>
            <person name="Lindquist E.A."/>
            <person name="Sun H."/>
            <person name="LaButti K.M."/>
            <person name="Schmutz J."/>
            <person name="Jabbour D."/>
            <person name="Luo H."/>
            <person name="Baker S.E."/>
            <person name="Pisabarro A.G."/>
            <person name="Walton J.D."/>
            <person name="Blanchette R.A."/>
            <person name="Henrissat B."/>
            <person name="Martin F."/>
            <person name="Cullen D."/>
            <person name="Hibbett D.S."/>
            <person name="Grigoriev I.V."/>
        </authorList>
    </citation>
    <scope>NUCLEOTIDE SEQUENCE [LARGE SCALE GENOMIC DNA]</scope>
    <source>
        <strain evidence="10">FD-172 SS1</strain>
    </source>
</reference>
<proteinExistence type="predicted"/>
<name>A0A067MVY1_BOTB1</name>
<feature type="compositionally biased region" description="Low complexity" evidence="6">
    <location>
        <begin position="225"/>
        <end position="235"/>
    </location>
</feature>
<dbReference type="PROSITE" id="PS51194">
    <property type="entry name" value="HELICASE_CTER"/>
    <property type="match status" value="1"/>
</dbReference>
<keyword evidence="10" id="KW-1185">Reference proteome</keyword>
<dbReference type="SUPFAM" id="SSF54160">
    <property type="entry name" value="Chromo domain-like"/>
    <property type="match status" value="1"/>
</dbReference>
<dbReference type="Pfam" id="PF23615">
    <property type="entry name" value="Chromo_MIT1"/>
    <property type="match status" value="1"/>
</dbReference>
<dbReference type="PROSITE" id="PS51192">
    <property type="entry name" value="HELICASE_ATP_BIND_1"/>
    <property type="match status" value="1"/>
</dbReference>
<dbReference type="CDD" id="cd15489">
    <property type="entry name" value="PHD_SF"/>
    <property type="match status" value="1"/>
</dbReference>
<dbReference type="GO" id="GO:0005524">
    <property type="term" value="F:ATP binding"/>
    <property type="evidence" value="ECO:0007669"/>
    <property type="project" value="UniProtKB-KW"/>
</dbReference>
<dbReference type="GO" id="GO:0003682">
    <property type="term" value="F:chromatin binding"/>
    <property type="evidence" value="ECO:0007669"/>
    <property type="project" value="TreeGrafter"/>
</dbReference>
<gene>
    <name evidence="9" type="ORF">BOTBODRAFT_27309</name>
</gene>
<dbReference type="PANTHER" id="PTHR45623:SF17">
    <property type="entry name" value="CHROMODOMAIN-HELICASE-DNA-BINDING PROTEIN 3-RELATED"/>
    <property type="match status" value="1"/>
</dbReference>
<sequence>MDGDGARISTVTNAQKSNLRRLPRPGVDFWIDVPPLPADADQYTLISIPPSDSDSEGEEGANINQKLVEIVGEHAFGKVTYMYARLPGSGVIRRFRQDLVKEHHMKLYRAYQTRKLAGLLKSFDPSGKDVHPKDRVTSKRVNSGSPYDSPSNLSSDLTVSESDADSDSDTDSAQPTRRSTRIGGNTTTARSRGNAASSSRTLHTRAKTRSQGPVGRDRSTTSGNTESSPPSTIDTSSDDELHMGSSGSSKPKLKIRLVRTIRPGFGALHRVSRVLNSDDPLRAHRRKCEKCQRGPAHELLEAFRKKKKGGRRKKPGSDGEVVDEQEEYRDLGGWVRCLKCCVTAHWNCLAATQRRDIIHAIREKERAKAQERGDEVTENRRELSIFEATDFICGSCQRGGNCMICTEDAYDKKAPAPLKEDGPSEVKGKDPEEAGPSIIVENVDADTVAPTTVKSPPAEVSQDEDRPLLFRCVTCKRVTHYSCLPRDEGESVEDIARGYQEDWNCQDCRTWTHPLDKIIAWRPYPADAVEKRRDPDEVVNAKAPLPREYLVKWSERSYRHLDWVPHMWLVSTNLAKLKNFLTKGTSVHLLSRKHKEYIAALNRRNGLSVPSNATSKETSRASSVADDFLAIDRKSTSDSDDSSEGGSPAADPDVELRIPKAWRTIARILDVRFWHPKPKSKARMGRKAGKKNGPRRKQAVDYSSDEDESDELENDETKRSSLEDGVEPDESLLETAEQRLKRNDELTSDDVEDVVWCFVKWDDLDYEDATWDSPPPRGTPEWAAFEAAFKAFLAAREVVVIKLNAREAARRDEREKKNWNFTYQPKFVTKGKLMPFQLEGLSWLYRNWWNKQSSILADEMGLGKTVQIATFIGILVLQRKVFPILVVVPNSTITNWIRELEKWAPGVRAVQYNGVAKSRDIIRQYELQHPGGAPKYHVLVTTYDTIINQKDFTQVFKSVSRWEALIVDEGQRLKSDSSILFRRLNDLHSMHRILMTGTPLNNNIRELFNLMNFLDPDEWDHLDELAREYEHLTPELISELHTRLKPYFLRRIKIDVMQDLPAKREVFVPVSLTPIQKEVYKSILSQNLELLGNIAKLSSARSTSTVSTKVKANMNNILMQLRKCMQHPYLVDRELEPAGLSDAEAHKRLVDSSSKLRLLKIMLPKLKAKGHRVLLFSQFVIALDIIEDFLSGEGYKFIRLDGNTKQTERQKDMDRFNEPGSDVFIYILSTRAGGVGINLWSADTVIIFDPDFNPHQDLQAIARAHRMGQTKPVLVFKLMVKSYAEEKIVQTGKKKLVLDHLIVQKMDEEPGEDIKSILTFGAKALFTDEGPSDIAYSDHDVEQLIERIEQQADEPEDTSQSSSMAFGFAKVWELEKNTMTEVAETTDNDADDFWATVLERSHAEQQKRDAERQTGRGVRREATKLVTYAEGPMDIDKNPKKVKPKGKTSIASDLEFVGGSGGESDTGSEYHSAASDDMMNSGAMDLDFPTDHLPIPIPATNLLPNPTNPLPNPTAPHLLPASHSDPVVIPALGPAAIPVPGPSVLLPVGPPNSRVPQQASSAGEAGVSCTFCGRIHAYGKCRAAVDPRNFGDYKAMLADPANEDDPVLKNIALRVMGDVEARTRGAWVQKQRQVGKLTNDQIIGGDPSKNKRKLQDPMEDTHGRPNGVPSFGVFKLPSYPFKDQASSSKRPKIRDEAKAANVPSTSMPSAKAAGKKKAVDLTAAAPRAAQLAKLPDKLQEAPSAIPGPPPAPVRKPHQDKKDKQRCPLCGAPYHLLKDCPQCATPGLIKDAIAHTADKQWVLRGTLQDMLNRADGRASVEARKEKESPPAAQPAQPAQPTKPTKPAGEVIEVLSD</sequence>
<evidence type="ECO:0000256" key="1">
    <source>
        <dbReference type="ARBA" id="ARBA00004123"/>
    </source>
</evidence>
<dbReference type="InterPro" id="IPR049730">
    <property type="entry name" value="SNF2/RAD54-like_C"/>
</dbReference>
<feature type="compositionally biased region" description="Polar residues" evidence="6">
    <location>
        <begin position="139"/>
        <end position="159"/>
    </location>
</feature>
<dbReference type="FunCoup" id="A0A067MVY1">
    <property type="interactions" value="18"/>
</dbReference>
<dbReference type="GO" id="GO:0016887">
    <property type="term" value="F:ATP hydrolysis activity"/>
    <property type="evidence" value="ECO:0007669"/>
    <property type="project" value="TreeGrafter"/>
</dbReference>
<dbReference type="SMART" id="SM00490">
    <property type="entry name" value="HELICc"/>
    <property type="match status" value="1"/>
</dbReference>
<dbReference type="Gene3D" id="2.40.50.40">
    <property type="match status" value="1"/>
</dbReference>
<feature type="compositionally biased region" description="Basic residues" evidence="6">
    <location>
        <begin position="678"/>
        <end position="697"/>
    </location>
</feature>
<dbReference type="InterPro" id="IPR056616">
    <property type="entry name" value="Chromo_MIT1"/>
</dbReference>
<feature type="region of interest" description="Disordered" evidence="6">
    <location>
        <begin position="414"/>
        <end position="433"/>
    </location>
</feature>
<feature type="compositionally biased region" description="Acidic residues" evidence="6">
    <location>
        <begin position="703"/>
        <end position="714"/>
    </location>
</feature>
<dbReference type="GO" id="GO:0042393">
    <property type="term" value="F:histone binding"/>
    <property type="evidence" value="ECO:0007669"/>
    <property type="project" value="TreeGrafter"/>
</dbReference>